<evidence type="ECO:0000256" key="3">
    <source>
        <dbReference type="SAM" id="MobiDB-lite"/>
    </source>
</evidence>
<dbReference type="RefSeq" id="WP_052242667.1">
    <property type="nucleotide sequence ID" value="NZ_JBNNWK010000016.1"/>
</dbReference>
<name>A0A0B8ZXD5_9SPHN</name>
<dbReference type="GO" id="GO:0016757">
    <property type="term" value="F:glycosyltransferase activity"/>
    <property type="evidence" value="ECO:0007669"/>
    <property type="project" value="UniProtKB-KW"/>
</dbReference>
<dbReference type="InterPro" id="IPR000836">
    <property type="entry name" value="PRTase_dom"/>
</dbReference>
<evidence type="ECO:0000313" key="6">
    <source>
        <dbReference type="Proteomes" id="UP000031338"/>
    </source>
</evidence>
<dbReference type="Gene3D" id="3.40.50.2020">
    <property type="match status" value="1"/>
</dbReference>
<evidence type="ECO:0000259" key="4">
    <source>
        <dbReference type="Pfam" id="PF00156"/>
    </source>
</evidence>
<protein>
    <submittedName>
        <fullName evidence="5">Phosphoribosyltransferase</fullName>
    </submittedName>
</protein>
<feature type="domain" description="Phosphoribosyltransferase" evidence="4">
    <location>
        <begin position="20"/>
        <end position="156"/>
    </location>
</feature>
<keyword evidence="2 5" id="KW-0808">Transferase</keyword>
<dbReference type="CDD" id="cd06223">
    <property type="entry name" value="PRTases_typeI"/>
    <property type="match status" value="1"/>
</dbReference>
<comment type="caution">
    <text evidence="5">The sequence shown here is derived from an EMBL/GenBank/DDBJ whole genome shotgun (WGS) entry which is preliminary data.</text>
</comment>
<proteinExistence type="predicted"/>
<gene>
    <name evidence="5" type="ORF">NJ75_03964</name>
</gene>
<dbReference type="InterPro" id="IPR029057">
    <property type="entry name" value="PRTase-like"/>
</dbReference>
<feature type="compositionally biased region" description="Basic and acidic residues" evidence="3">
    <location>
        <begin position="164"/>
        <end position="174"/>
    </location>
</feature>
<evidence type="ECO:0000313" key="5">
    <source>
        <dbReference type="EMBL" id="KHS42943.1"/>
    </source>
</evidence>
<dbReference type="AlphaFoldDB" id="A0A0B8ZXD5"/>
<sequence length="189" mass="21022">MTSESEIQFSAMPYGEFLEYVEVIAAGVHKDGWLPDYIVGIGRGGLVPATYLSHKLNIPLLSIDHSSKVNVFSDDLLVYLAGCCAAGERYLFVDDINDSGKTIARFRKILIDNGAVRENFRFAVLIGNVSSREVTEYVAMSLDRRLDKRWFIFPWGAVASREAQERDAREDPDRLGLASAPGDSVPFPM</sequence>
<dbReference type="STRING" id="48936.NJ75_03964"/>
<accession>A0A0B8ZXD5</accession>
<dbReference type="Proteomes" id="UP000031338">
    <property type="component" value="Unassembled WGS sequence"/>
</dbReference>
<keyword evidence="1 5" id="KW-0328">Glycosyltransferase</keyword>
<dbReference type="EMBL" id="JRVC01000024">
    <property type="protein sequence ID" value="KHS42943.1"/>
    <property type="molecule type" value="Genomic_DNA"/>
</dbReference>
<dbReference type="SUPFAM" id="SSF53271">
    <property type="entry name" value="PRTase-like"/>
    <property type="match status" value="1"/>
</dbReference>
<evidence type="ECO:0000256" key="1">
    <source>
        <dbReference type="ARBA" id="ARBA00022676"/>
    </source>
</evidence>
<evidence type="ECO:0000256" key="2">
    <source>
        <dbReference type="ARBA" id="ARBA00022679"/>
    </source>
</evidence>
<dbReference type="Pfam" id="PF00156">
    <property type="entry name" value="Pribosyltran"/>
    <property type="match status" value="1"/>
</dbReference>
<dbReference type="PANTHER" id="PTHR43363">
    <property type="entry name" value="HYPOXANTHINE PHOSPHORIBOSYLTRANSFERASE"/>
    <property type="match status" value="1"/>
</dbReference>
<keyword evidence="6" id="KW-1185">Reference proteome</keyword>
<feature type="region of interest" description="Disordered" evidence="3">
    <location>
        <begin position="164"/>
        <end position="189"/>
    </location>
</feature>
<reference evidence="5 6" key="1">
    <citation type="submission" date="2014-10" db="EMBL/GenBank/DDBJ databases">
        <title>Draft genome sequence of Novosphingobium subterraneum DSM 12447.</title>
        <authorList>
            <person name="Gan H.M."/>
            <person name="Gan H.Y."/>
            <person name="Savka M.A."/>
        </authorList>
    </citation>
    <scope>NUCLEOTIDE SEQUENCE [LARGE SCALE GENOMIC DNA]</scope>
    <source>
        <strain evidence="5 6">DSM 12447</strain>
    </source>
</reference>
<dbReference type="PANTHER" id="PTHR43363:SF1">
    <property type="entry name" value="HYPOXANTHINE-GUANINE PHOSPHORIBOSYLTRANSFERASE"/>
    <property type="match status" value="1"/>
</dbReference>
<organism evidence="5 6">
    <name type="scientific">Novosphingobium subterraneum</name>
    <dbReference type="NCBI Taxonomy" id="48936"/>
    <lineage>
        <taxon>Bacteria</taxon>
        <taxon>Pseudomonadati</taxon>
        <taxon>Pseudomonadota</taxon>
        <taxon>Alphaproteobacteria</taxon>
        <taxon>Sphingomonadales</taxon>
        <taxon>Sphingomonadaceae</taxon>
        <taxon>Novosphingobium</taxon>
    </lineage>
</organism>